<feature type="transmembrane region" description="Helical" evidence="1">
    <location>
        <begin position="65"/>
        <end position="93"/>
    </location>
</feature>
<sequence>MSAKMESPSDEQELGLLVAFGQSVLSNTLNVIILTAGYGAFVLGTVIAILLLGRRYSLRRSPTSRGLLACLIVIFGCYTWGVFNIGGFGLAQIRYMFVPRTLLEGLEESVAQAQESSFNNDDYIAIQQYMSSWPASINVLLSDCIVVWRAWILFQEEKFRRLVLVGLMVANLGVNISDCIWSTISAKQQLQGEDAAAGSLRVGNTLNWLSITLSLVVNVYATVIIALKARIHRCFMSDARLRKRTHAQSILLLLVESGAIYCATQSVYEVFMLLQMYYTIVDVGLDQAILVISDIFGIVAQCYPVAVIILVLKDVSPVVEVFNQTAIVGTSRISNAALSRNTREVQE</sequence>
<evidence type="ECO:0000256" key="1">
    <source>
        <dbReference type="SAM" id="Phobius"/>
    </source>
</evidence>
<dbReference type="EMBL" id="MU805991">
    <property type="protein sequence ID" value="KAJ3842884.1"/>
    <property type="molecule type" value="Genomic_DNA"/>
</dbReference>
<feature type="transmembrane region" description="Helical" evidence="1">
    <location>
        <begin position="163"/>
        <end position="184"/>
    </location>
</feature>
<keyword evidence="1" id="KW-0812">Transmembrane</keyword>
<dbReference type="Proteomes" id="UP001163846">
    <property type="component" value="Unassembled WGS sequence"/>
</dbReference>
<proteinExistence type="predicted"/>
<evidence type="ECO:0000313" key="3">
    <source>
        <dbReference type="Proteomes" id="UP001163846"/>
    </source>
</evidence>
<keyword evidence="3" id="KW-1185">Reference proteome</keyword>
<feature type="transmembrane region" description="Helical" evidence="1">
    <location>
        <begin position="250"/>
        <end position="268"/>
    </location>
</feature>
<gene>
    <name evidence="2" type="ORF">F5878DRAFT_347902</name>
</gene>
<keyword evidence="1" id="KW-1133">Transmembrane helix</keyword>
<keyword evidence="1" id="KW-0472">Membrane</keyword>
<reference evidence="2" key="1">
    <citation type="submission" date="2022-08" db="EMBL/GenBank/DDBJ databases">
        <authorList>
            <consortium name="DOE Joint Genome Institute"/>
            <person name="Min B."/>
            <person name="Riley R."/>
            <person name="Sierra-Patev S."/>
            <person name="Naranjo-Ortiz M."/>
            <person name="Looney B."/>
            <person name="Konkel Z."/>
            <person name="Slot J.C."/>
            <person name="Sakamoto Y."/>
            <person name="Steenwyk J.L."/>
            <person name="Rokas A."/>
            <person name="Carro J."/>
            <person name="Camarero S."/>
            <person name="Ferreira P."/>
            <person name="Molpeceres G."/>
            <person name="Ruiz-Duenas F.J."/>
            <person name="Serrano A."/>
            <person name="Henrissat B."/>
            <person name="Drula E."/>
            <person name="Hughes K.W."/>
            <person name="Mata J.L."/>
            <person name="Ishikawa N.K."/>
            <person name="Vargas-Isla R."/>
            <person name="Ushijima S."/>
            <person name="Smith C.A."/>
            <person name="Ahrendt S."/>
            <person name="Andreopoulos W."/>
            <person name="He G."/>
            <person name="Labutti K."/>
            <person name="Lipzen A."/>
            <person name="Ng V."/>
            <person name="Sandor L."/>
            <person name="Barry K."/>
            <person name="Martinez A.T."/>
            <person name="Xiao Y."/>
            <person name="Gibbons J.G."/>
            <person name="Terashima K."/>
            <person name="Hibbett D.S."/>
            <person name="Grigoriev I.V."/>
        </authorList>
    </citation>
    <scope>NUCLEOTIDE SEQUENCE</scope>
    <source>
        <strain evidence="2">TFB9207</strain>
    </source>
</reference>
<feature type="transmembrane region" description="Helical" evidence="1">
    <location>
        <begin position="31"/>
        <end position="53"/>
    </location>
</feature>
<organism evidence="2 3">
    <name type="scientific">Lentinula raphanica</name>
    <dbReference type="NCBI Taxonomy" id="153919"/>
    <lineage>
        <taxon>Eukaryota</taxon>
        <taxon>Fungi</taxon>
        <taxon>Dikarya</taxon>
        <taxon>Basidiomycota</taxon>
        <taxon>Agaricomycotina</taxon>
        <taxon>Agaricomycetes</taxon>
        <taxon>Agaricomycetidae</taxon>
        <taxon>Agaricales</taxon>
        <taxon>Marasmiineae</taxon>
        <taxon>Omphalotaceae</taxon>
        <taxon>Lentinula</taxon>
    </lineage>
</organism>
<dbReference type="AlphaFoldDB" id="A0AA38PHA1"/>
<name>A0AA38PHA1_9AGAR</name>
<evidence type="ECO:0000313" key="2">
    <source>
        <dbReference type="EMBL" id="KAJ3842884.1"/>
    </source>
</evidence>
<feature type="transmembrane region" description="Helical" evidence="1">
    <location>
        <begin position="208"/>
        <end position="229"/>
    </location>
</feature>
<accession>A0AA38PHA1</accession>
<protein>
    <submittedName>
        <fullName evidence="2">Uncharacterized protein</fullName>
    </submittedName>
</protein>
<feature type="transmembrane region" description="Helical" evidence="1">
    <location>
        <begin position="133"/>
        <end position="151"/>
    </location>
</feature>
<comment type="caution">
    <text evidence="2">The sequence shown here is derived from an EMBL/GenBank/DDBJ whole genome shotgun (WGS) entry which is preliminary data.</text>
</comment>
<feature type="transmembrane region" description="Helical" evidence="1">
    <location>
        <begin position="288"/>
        <end position="312"/>
    </location>
</feature>